<dbReference type="Pfam" id="PF00078">
    <property type="entry name" value="RVT_1"/>
    <property type="match status" value="1"/>
</dbReference>
<sequence length="750" mass="86147">MSNHVLQSCHKQLVQVFCDLVNRSLEEHIVPALWKSSIISPVPKKANPSAPNDFRPVALTPVIIKCFERLMLSQVQQSVQSIVDPLQFAYQQNRGVDDALLTLLHLGQSHLDTPKPYIRLVFVDFSSAFNTIQPHLMAKKLLKMNLNPYLILWVMSFLTDRPQWVRYKGHCSTTKTISTGSPQGSVVSPVLFTLYTDDCQSNCPEITFTKEHPGLSNDVTCTRVDSGIFFILSLQDGWNTNNLILWKEERFTPVLPKLPDFHDDPTTREDWSPMEYFSQYIDDNIFEEMATCTNQREVQTTGRSLHTTAQELKIFFGISIHMACLGFPRVAMFWASKTRVPLIRDKMSRDRYFKLRTSLKMVDDLALTDEEKKADVLWKVRPLLNRVKEGCLSLPRYPKVCIDEQMIPFTGKCPVRQFVRGKPNPTGLKVFVLASPNGLMLDFEVFQGKNTFVAQRLGIAAASVLRMVETVPSGTHVFFDRWFTTMDVMVALQAKGLPATGTIMKNRVPSMCKLPSDKEVKKMGRGASVSVVRNHPELAVTKWNDNQPVLMASTAQGIEPEDICRRWCAKKKEFIQVKRPAVIKEYNENMGGVDLLDRMLSFYRMSTRTKKWTSRVITHFFDVAIANAWIQYHSDSKVLERPEKQTKQYLDFKLDLAEELMRCDDQYSDKESSDDDSDGTTVPNKRRMWIPQPEKAMRRKGASHMPEMVDQKSAERCRNCQKGKTFIRCSKCKMHLCLTKKKNCFKMYHR</sequence>
<dbReference type="Proteomes" id="UP001152622">
    <property type="component" value="Chromosome 2"/>
</dbReference>
<dbReference type="SUPFAM" id="SSF56672">
    <property type="entry name" value="DNA/RNA polymerases"/>
    <property type="match status" value="1"/>
</dbReference>
<comment type="caution">
    <text evidence="3">The sequence shown here is derived from an EMBL/GenBank/DDBJ whole genome shotgun (WGS) entry which is preliminary data.</text>
</comment>
<dbReference type="InterPro" id="IPR043502">
    <property type="entry name" value="DNA/RNA_pol_sf"/>
</dbReference>
<organism evidence="3 4">
    <name type="scientific">Synaphobranchus kaupii</name>
    <name type="common">Kaup's arrowtooth eel</name>
    <dbReference type="NCBI Taxonomy" id="118154"/>
    <lineage>
        <taxon>Eukaryota</taxon>
        <taxon>Metazoa</taxon>
        <taxon>Chordata</taxon>
        <taxon>Craniata</taxon>
        <taxon>Vertebrata</taxon>
        <taxon>Euteleostomi</taxon>
        <taxon>Actinopterygii</taxon>
        <taxon>Neopterygii</taxon>
        <taxon>Teleostei</taxon>
        <taxon>Anguilliformes</taxon>
        <taxon>Synaphobranchidae</taxon>
        <taxon>Synaphobranchus</taxon>
    </lineage>
</organism>
<evidence type="ECO:0000259" key="2">
    <source>
        <dbReference type="PROSITE" id="PS50878"/>
    </source>
</evidence>
<reference evidence="3" key="1">
    <citation type="journal article" date="2023" name="Science">
        <title>Genome structures resolve the early diversification of teleost fishes.</title>
        <authorList>
            <person name="Parey E."/>
            <person name="Louis A."/>
            <person name="Montfort J."/>
            <person name="Bouchez O."/>
            <person name="Roques C."/>
            <person name="Iampietro C."/>
            <person name="Lluch J."/>
            <person name="Castinel A."/>
            <person name="Donnadieu C."/>
            <person name="Desvignes T."/>
            <person name="Floi Bucao C."/>
            <person name="Jouanno E."/>
            <person name="Wen M."/>
            <person name="Mejri S."/>
            <person name="Dirks R."/>
            <person name="Jansen H."/>
            <person name="Henkel C."/>
            <person name="Chen W.J."/>
            <person name="Zahm M."/>
            <person name="Cabau C."/>
            <person name="Klopp C."/>
            <person name="Thompson A.W."/>
            <person name="Robinson-Rechavi M."/>
            <person name="Braasch I."/>
            <person name="Lecointre G."/>
            <person name="Bobe J."/>
            <person name="Postlethwait J.H."/>
            <person name="Berthelot C."/>
            <person name="Roest Crollius H."/>
            <person name="Guiguen Y."/>
        </authorList>
    </citation>
    <scope>NUCLEOTIDE SEQUENCE</scope>
    <source>
        <strain evidence="3">WJC10195</strain>
    </source>
</reference>
<name>A0A9Q1JAJ4_SYNKA</name>
<dbReference type="InterPro" id="IPR000477">
    <property type="entry name" value="RT_dom"/>
</dbReference>
<accession>A0A9Q1JAJ4</accession>
<evidence type="ECO:0000313" key="4">
    <source>
        <dbReference type="Proteomes" id="UP001152622"/>
    </source>
</evidence>
<dbReference type="Pfam" id="PF13843">
    <property type="entry name" value="DDE_Tnp_1_7"/>
    <property type="match status" value="1"/>
</dbReference>
<dbReference type="OrthoDB" id="8955499at2759"/>
<dbReference type="EMBL" id="JAINUF010000002">
    <property type="protein sequence ID" value="KAJ8375330.1"/>
    <property type="molecule type" value="Genomic_DNA"/>
</dbReference>
<dbReference type="AlphaFoldDB" id="A0A9Q1JAJ4"/>
<dbReference type="PANTHER" id="PTHR47272">
    <property type="entry name" value="DDE_TNP_1_7 DOMAIN-CONTAINING PROTEIN"/>
    <property type="match status" value="1"/>
</dbReference>
<dbReference type="InterPro" id="IPR029526">
    <property type="entry name" value="PGBD"/>
</dbReference>
<feature type="domain" description="Reverse transcriptase" evidence="2">
    <location>
        <begin position="23"/>
        <end position="320"/>
    </location>
</feature>
<feature type="region of interest" description="Disordered" evidence="1">
    <location>
        <begin position="666"/>
        <end position="708"/>
    </location>
</feature>
<protein>
    <recommendedName>
        <fullName evidence="2">Reverse transcriptase domain-containing protein</fullName>
    </recommendedName>
</protein>
<gene>
    <name evidence="3" type="ORF">SKAU_G00059100</name>
</gene>
<dbReference type="CDD" id="cd01650">
    <property type="entry name" value="RT_nLTR_like"/>
    <property type="match status" value="1"/>
</dbReference>
<dbReference type="PANTHER" id="PTHR47272:SF2">
    <property type="entry name" value="PIGGYBAC TRANSPOSABLE ELEMENT-DERIVED PROTEIN 3-LIKE"/>
    <property type="match status" value="1"/>
</dbReference>
<proteinExistence type="predicted"/>
<dbReference type="PROSITE" id="PS50878">
    <property type="entry name" value="RT_POL"/>
    <property type="match status" value="1"/>
</dbReference>
<keyword evidence="4" id="KW-1185">Reference proteome</keyword>
<evidence type="ECO:0000256" key="1">
    <source>
        <dbReference type="SAM" id="MobiDB-lite"/>
    </source>
</evidence>
<evidence type="ECO:0000313" key="3">
    <source>
        <dbReference type="EMBL" id="KAJ8375330.1"/>
    </source>
</evidence>